<keyword evidence="3 5" id="KW-1133">Transmembrane helix</keyword>
<feature type="transmembrane region" description="Helical" evidence="5">
    <location>
        <begin position="126"/>
        <end position="151"/>
    </location>
</feature>
<keyword evidence="8" id="KW-1185">Reference proteome</keyword>
<dbReference type="PANTHER" id="PTHR43376:SF1">
    <property type="entry name" value="OLIGOPEPTIDE TRANSPORT SYSTEM PERMEASE PROTEIN"/>
    <property type="match status" value="1"/>
</dbReference>
<dbReference type="InterPro" id="IPR035906">
    <property type="entry name" value="MetI-like_sf"/>
</dbReference>
<feature type="domain" description="ABC transmembrane type-1" evidence="6">
    <location>
        <begin position="127"/>
        <end position="343"/>
    </location>
</feature>
<reference evidence="7" key="2">
    <citation type="submission" date="2020-09" db="EMBL/GenBank/DDBJ databases">
        <authorList>
            <person name="Sun Q."/>
            <person name="Zhou Y."/>
        </authorList>
    </citation>
    <scope>NUCLEOTIDE SEQUENCE</scope>
    <source>
        <strain evidence="7">CGMCC 4.7306</strain>
    </source>
</reference>
<dbReference type="Proteomes" id="UP000613840">
    <property type="component" value="Unassembled WGS sequence"/>
</dbReference>
<keyword evidence="2 5" id="KW-0812">Transmembrane</keyword>
<dbReference type="EMBL" id="BMMZ01000001">
    <property type="protein sequence ID" value="GGL51141.1"/>
    <property type="molecule type" value="Genomic_DNA"/>
</dbReference>
<evidence type="ECO:0000259" key="6">
    <source>
        <dbReference type="PROSITE" id="PS50928"/>
    </source>
</evidence>
<dbReference type="RefSeq" id="WP_188893719.1">
    <property type="nucleotide sequence ID" value="NZ_BMMZ01000001.1"/>
</dbReference>
<gene>
    <name evidence="7" type="ORF">GCM10011575_06800</name>
</gene>
<name>A0A917S130_9ACTN</name>
<comment type="caution">
    <text evidence="7">The sequence shown here is derived from an EMBL/GenBank/DDBJ whole genome shotgun (WGS) entry which is preliminary data.</text>
</comment>
<evidence type="ECO:0000256" key="3">
    <source>
        <dbReference type="ARBA" id="ARBA00022989"/>
    </source>
</evidence>
<dbReference type="CDD" id="cd06261">
    <property type="entry name" value="TM_PBP2"/>
    <property type="match status" value="1"/>
</dbReference>
<dbReference type="GO" id="GO:0005886">
    <property type="term" value="C:plasma membrane"/>
    <property type="evidence" value="ECO:0007669"/>
    <property type="project" value="UniProtKB-SubCell"/>
</dbReference>
<organism evidence="7 8">
    <name type="scientific">Microlunatus endophyticus</name>
    <dbReference type="NCBI Taxonomy" id="1716077"/>
    <lineage>
        <taxon>Bacteria</taxon>
        <taxon>Bacillati</taxon>
        <taxon>Actinomycetota</taxon>
        <taxon>Actinomycetes</taxon>
        <taxon>Propionibacteriales</taxon>
        <taxon>Propionibacteriaceae</taxon>
        <taxon>Microlunatus</taxon>
    </lineage>
</organism>
<keyword evidence="5" id="KW-0813">Transport</keyword>
<evidence type="ECO:0000256" key="1">
    <source>
        <dbReference type="ARBA" id="ARBA00004141"/>
    </source>
</evidence>
<protein>
    <submittedName>
        <fullName evidence="7">Peptide ABC transporter permease</fullName>
    </submittedName>
</protein>
<dbReference type="SUPFAM" id="SSF161098">
    <property type="entry name" value="MetI-like"/>
    <property type="match status" value="1"/>
</dbReference>
<dbReference type="Pfam" id="PF00528">
    <property type="entry name" value="BPD_transp_1"/>
    <property type="match status" value="1"/>
</dbReference>
<accession>A0A917S130</accession>
<dbReference type="PROSITE" id="PS50928">
    <property type="entry name" value="ABC_TM1"/>
    <property type="match status" value="1"/>
</dbReference>
<dbReference type="GO" id="GO:0055085">
    <property type="term" value="P:transmembrane transport"/>
    <property type="evidence" value="ECO:0007669"/>
    <property type="project" value="InterPro"/>
</dbReference>
<dbReference type="Gene3D" id="1.10.3720.10">
    <property type="entry name" value="MetI-like"/>
    <property type="match status" value="1"/>
</dbReference>
<comment type="similarity">
    <text evidence="5">Belongs to the binding-protein-dependent transport system permease family.</text>
</comment>
<feature type="transmembrane region" description="Helical" evidence="5">
    <location>
        <begin position="327"/>
        <end position="350"/>
    </location>
</feature>
<proteinExistence type="inferred from homology"/>
<evidence type="ECO:0000256" key="2">
    <source>
        <dbReference type="ARBA" id="ARBA00022692"/>
    </source>
</evidence>
<feature type="transmembrane region" description="Helical" evidence="5">
    <location>
        <begin position="163"/>
        <end position="189"/>
    </location>
</feature>
<dbReference type="InterPro" id="IPR000515">
    <property type="entry name" value="MetI-like"/>
</dbReference>
<evidence type="ECO:0000313" key="7">
    <source>
        <dbReference type="EMBL" id="GGL51141.1"/>
    </source>
</evidence>
<evidence type="ECO:0000313" key="8">
    <source>
        <dbReference type="Proteomes" id="UP000613840"/>
    </source>
</evidence>
<feature type="transmembrane region" description="Helical" evidence="5">
    <location>
        <begin position="278"/>
        <end position="300"/>
    </location>
</feature>
<dbReference type="PANTHER" id="PTHR43376">
    <property type="entry name" value="OLIGOPEPTIDE TRANSPORT SYSTEM PERMEASE PROTEIN"/>
    <property type="match status" value="1"/>
</dbReference>
<feature type="transmembrane region" description="Helical" evidence="5">
    <location>
        <begin position="220"/>
        <end position="242"/>
    </location>
</feature>
<keyword evidence="4 5" id="KW-0472">Membrane</keyword>
<evidence type="ECO:0000256" key="4">
    <source>
        <dbReference type="ARBA" id="ARBA00023136"/>
    </source>
</evidence>
<feature type="transmembrane region" description="Helical" evidence="5">
    <location>
        <begin position="32"/>
        <end position="53"/>
    </location>
</feature>
<evidence type="ECO:0000256" key="5">
    <source>
        <dbReference type="RuleBase" id="RU363032"/>
    </source>
</evidence>
<reference evidence="7" key="1">
    <citation type="journal article" date="2014" name="Int. J. Syst. Evol. Microbiol.">
        <title>Complete genome sequence of Corynebacterium casei LMG S-19264T (=DSM 44701T), isolated from a smear-ripened cheese.</title>
        <authorList>
            <consortium name="US DOE Joint Genome Institute (JGI-PGF)"/>
            <person name="Walter F."/>
            <person name="Albersmeier A."/>
            <person name="Kalinowski J."/>
            <person name="Ruckert C."/>
        </authorList>
    </citation>
    <scope>NUCLEOTIDE SEQUENCE</scope>
    <source>
        <strain evidence="7">CGMCC 4.7306</strain>
    </source>
</reference>
<dbReference type="AlphaFoldDB" id="A0A917S130"/>
<sequence>MAAIEAGVRGRPATGAVPILKKVWRNYALRRFLRAIFVIWVVATAVFFLVRLLPGNPVEQYIQVQVSQYGATYADAQRSAQAYFNFDPGTPLIQQYFVYLWGLCRLDLGMSIGNRGMAVSTLIAQYLPWTLFSVGIGVGIAIIIGLILGMIMAYRRGGAIDHAVTAIGSFLHAIPNYLLAMIIVVIGGARFGLFDIATMRGTASPGVTFKAYGLAFFPDIFYHASMPILTYVLTTVGTWSLVMKSSTTQVLEEDYVTVARARGLRDLRIRTNYVGRNAILPLVSQIATTAGFVVGGAIFVEQTFKYDGIGTLLYTALQGRDYTVLEGILLIVTVTVVFANLIADLVYSLLDPRIRTTESGD</sequence>
<comment type="subcellular location">
    <subcellularLocation>
        <location evidence="5">Cell membrane</location>
        <topology evidence="5">Multi-pass membrane protein</topology>
    </subcellularLocation>
    <subcellularLocation>
        <location evidence="1">Membrane</location>
        <topology evidence="1">Multi-pass membrane protein</topology>
    </subcellularLocation>
</comment>